<protein>
    <submittedName>
        <fullName evidence="1">Uncharacterized protein</fullName>
    </submittedName>
</protein>
<dbReference type="EMBL" id="JMSE01000325">
    <property type="protein sequence ID" value="KDN70600.1"/>
    <property type="molecule type" value="Genomic_DNA"/>
</dbReference>
<sequence>LLYNLYTYSYKGFYSITPNALRALRAAVTPLMSKGVVLDFIPATERFQGSYAWQYPMPKTVADGLPM</sequence>
<keyword evidence="2" id="KW-1185">Reference proteome</keyword>
<evidence type="ECO:0000313" key="1">
    <source>
        <dbReference type="EMBL" id="KDN70600.1"/>
    </source>
</evidence>
<organism evidence="1 2">
    <name type="scientific">Colletotrichum sublineola</name>
    <name type="common">Sorghum anthracnose fungus</name>
    <dbReference type="NCBI Taxonomy" id="1173701"/>
    <lineage>
        <taxon>Eukaryota</taxon>
        <taxon>Fungi</taxon>
        <taxon>Dikarya</taxon>
        <taxon>Ascomycota</taxon>
        <taxon>Pezizomycotina</taxon>
        <taxon>Sordariomycetes</taxon>
        <taxon>Hypocreomycetidae</taxon>
        <taxon>Glomerellales</taxon>
        <taxon>Glomerellaceae</taxon>
        <taxon>Colletotrichum</taxon>
        <taxon>Colletotrichum graminicola species complex</taxon>
    </lineage>
</organism>
<proteinExistence type="predicted"/>
<gene>
    <name evidence="1" type="ORF">CSUB01_04461</name>
</gene>
<feature type="non-terminal residue" evidence="1">
    <location>
        <position position="1"/>
    </location>
</feature>
<evidence type="ECO:0000313" key="2">
    <source>
        <dbReference type="Proteomes" id="UP000027238"/>
    </source>
</evidence>
<dbReference type="Proteomes" id="UP000027238">
    <property type="component" value="Unassembled WGS sequence"/>
</dbReference>
<accession>A0A066XXC5</accession>
<comment type="caution">
    <text evidence="1">The sequence shown here is derived from an EMBL/GenBank/DDBJ whole genome shotgun (WGS) entry which is preliminary data.</text>
</comment>
<dbReference type="HOGENOM" id="CLU_2812231_0_0_1"/>
<reference evidence="2" key="1">
    <citation type="journal article" date="2014" name="Genome Announc.">
        <title>Draft genome sequence of Colletotrichum sublineola, a destructive pathogen of cultivated sorghum.</title>
        <authorList>
            <person name="Baroncelli R."/>
            <person name="Sanz-Martin J.M."/>
            <person name="Rech G.E."/>
            <person name="Sukno S.A."/>
            <person name="Thon M.R."/>
        </authorList>
    </citation>
    <scope>NUCLEOTIDE SEQUENCE [LARGE SCALE GENOMIC DNA]</scope>
    <source>
        <strain evidence="2">TX430BB</strain>
    </source>
</reference>
<name>A0A066XXC5_COLSU</name>
<dbReference type="AlphaFoldDB" id="A0A066XXC5"/>